<feature type="region of interest" description="Disordered" evidence="1">
    <location>
        <begin position="166"/>
        <end position="196"/>
    </location>
</feature>
<organism evidence="2 3">
    <name type="scientific">Gordonia spumicola</name>
    <dbReference type="NCBI Taxonomy" id="589161"/>
    <lineage>
        <taxon>Bacteria</taxon>
        <taxon>Bacillati</taxon>
        <taxon>Actinomycetota</taxon>
        <taxon>Actinomycetes</taxon>
        <taxon>Mycobacteriales</taxon>
        <taxon>Gordoniaceae</taxon>
        <taxon>Gordonia</taxon>
    </lineage>
</organism>
<name>A0A7I9V7T2_9ACTN</name>
<sequence length="521" mass="53086">MIAGGAAAAVAIVLGVTLSGVLVRSVDGAPVANEATRALQGINTASLSLADAPAATYDGTVTMKLNSKSLTLDVTKLTVTSAGDVHGTVRENGGSAELLQIANRTLVKGDAEFWRKQETVKQPAGVFTESSPTGKWVSVKEEFLGVDLRAALRPSRLGLALGQQDATLGDSDVSGTDIGRGSKTPDRRVNPGTDRPGVAEIDVEDADGGVQGTRRFQAGAMVVGTDDDGALTALRGPIGKGFGGDLAQVDADLRVTRLDAAGAHDFYSTAKTAVSAGNIGSATMIIPNPTGGLDCSGMSCTIDYGLANTGSGLDSGTVTIAVATDFKSGGRAAGQCSGTSTMPINGRGNARCTIASIPYGDINSSTKFNLTVSGAIDPVAIDTAVTKGNSVADSAKGWTMTSPKAAETSRMFNRQVALAPSGYAFTVGGFGFDGRETDGTLLIVNGPGYEAHVLPTNAFDPAWPGTEQILSQARDAHAAAGTAPVRMVFAELRAADAARALLAADNVLGVEVVFVQAYSRT</sequence>
<evidence type="ECO:0000313" key="2">
    <source>
        <dbReference type="EMBL" id="GEE01140.1"/>
    </source>
</evidence>
<proteinExistence type="predicted"/>
<evidence type="ECO:0000256" key="1">
    <source>
        <dbReference type="SAM" id="MobiDB-lite"/>
    </source>
</evidence>
<evidence type="ECO:0000313" key="3">
    <source>
        <dbReference type="Proteomes" id="UP000444960"/>
    </source>
</evidence>
<reference evidence="3" key="1">
    <citation type="submission" date="2019-06" db="EMBL/GenBank/DDBJ databases">
        <title>Gordonia isolated from sludge of a wastewater treatment plant.</title>
        <authorList>
            <person name="Tamura T."/>
            <person name="Aoyama K."/>
            <person name="Kang Y."/>
            <person name="Saito S."/>
            <person name="Akiyama N."/>
            <person name="Yazawa K."/>
            <person name="Gonoi T."/>
            <person name="Mikami Y."/>
        </authorList>
    </citation>
    <scope>NUCLEOTIDE SEQUENCE [LARGE SCALE GENOMIC DNA]</scope>
    <source>
        <strain evidence="3">NBRC 107696</strain>
    </source>
</reference>
<gene>
    <name evidence="2" type="ORF">nbrc107696_15860</name>
</gene>
<protein>
    <submittedName>
        <fullName evidence="2">Uncharacterized protein</fullName>
    </submittedName>
</protein>
<dbReference type="Proteomes" id="UP000444960">
    <property type="component" value="Unassembled WGS sequence"/>
</dbReference>
<accession>A0A7I9V7T2</accession>
<dbReference type="EMBL" id="BJOV01000003">
    <property type="protein sequence ID" value="GEE01140.1"/>
    <property type="molecule type" value="Genomic_DNA"/>
</dbReference>
<dbReference type="AlphaFoldDB" id="A0A7I9V7T2"/>
<keyword evidence="3" id="KW-1185">Reference proteome</keyword>
<comment type="caution">
    <text evidence="2">The sequence shown here is derived from an EMBL/GenBank/DDBJ whole genome shotgun (WGS) entry which is preliminary data.</text>
</comment>